<feature type="region of interest" description="Disordered" evidence="1">
    <location>
        <begin position="1"/>
        <end position="32"/>
    </location>
</feature>
<evidence type="ECO:0000313" key="2">
    <source>
        <dbReference type="EMBL" id="KIK98010.1"/>
    </source>
</evidence>
<dbReference type="HOGENOM" id="CLU_051721_0_0_1"/>
<dbReference type="EMBL" id="KN824911">
    <property type="protein sequence ID" value="KIK98010.1"/>
    <property type="molecule type" value="Genomic_DNA"/>
</dbReference>
<name>A0A0D0EBQ1_9AGAM</name>
<feature type="compositionally biased region" description="Basic and acidic residues" evidence="1">
    <location>
        <begin position="18"/>
        <end position="31"/>
    </location>
</feature>
<evidence type="ECO:0000256" key="1">
    <source>
        <dbReference type="SAM" id="MobiDB-lite"/>
    </source>
</evidence>
<dbReference type="OrthoDB" id="3266683at2759"/>
<sequence>MSTKSPVPVHGLKKTAKSNKENPKAGGDTKKSHAMTVHWAKPENYHMTDSLLTLIEDSITWKGALGFNKGAEINPTPTSKGKSVVQHCTDIAVAFFATNDANSEWTPCDIPLLKVVIKNRINSLRTTYQAFHKELGETGHGLIVAWHKEGLYEGSPAANVYKDIQKKFPWYHHMDELMGSSPAYNCSTVTNSQSALDLTVLGGNDTDHEDDVSHHSISTPLEDEGVSVLSWPLSPQANMPADKDIMDLVSPQKLKLVVPLKHSADPPAVPQSIKKRKTPQDLVKEVVDVERQAHLIMNEMNAKQHIEHEQIKCHSAYETAVTVECMHLKVQEEQVAVQRAHDLVMIEKQIVLARIQAGFHDFGSIDPQLHG</sequence>
<dbReference type="InParanoid" id="A0A0D0EBQ1"/>
<dbReference type="Proteomes" id="UP000054538">
    <property type="component" value="Unassembled WGS sequence"/>
</dbReference>
<protein>
    <submittedName>
        <fullName evidence="2">Uncharacterized protein</fullName>
    </submittedName>
</protein>
<reference evidence="3" key="2">
    <citation type="submission" date="2015-01" db="EMBL/GenBank/DDBJ databases">
        <title>Evolutionary Origins and Diversification of the Mycorrhizal Mutualists.</title>
        <authorList>
            <consortium name="DOE Joint Genome Institute"/>
            <consortium name="Mycorrhizal Genomics Consortium"/>
            <person name="Kohler A."/>
            <person name="Kuo A."/>
            <person name="Nagy L.G."/>
            <person name="Floudas D."/>
            <person name="Copeland A."/>
            <person name="Barry K.W."/>
            <person name="Cichocki N."/>
            <person name="Veneault-Fourrey C."/>
            <person name="LaButti K."/>
            <person name="Lindquist E.A."/>
            <person name="Lipzen A."/>
            <person name="Lundell T."/>
            <person name="Morin E."/>
            <person name="Murat C."/>
            <person name="Riley R."/>
            <person name="Ohm R."/>
            <person name="Sun H."/>
            <person name="Tunlid A."/>
            <person name="Henrissat B."/>
            <person name="Grigoriev I.V."/>
            <person name="Hibbett D.S."/>
            <person name="Martin F."/>
        </authorList>
    </citation>
    <scope>NUCLEOTIDE SEQUENCE [LARGE SCALE GENOMIC DNA]</scope>
    <source>
        <strain evidence="3">Ve08.2h10</strain>
    </source>
</reference>
<gene>
    <name evidence="2" type="ORF">PAXRUDRAFT_135087</name>
</gene>
<organism evidence="2 3">
    <name type="scientific">Paxillus rubicundulus Ve08.2h10</name>
    <dbReference type="NCBI Taxonomy" id="930991"/>
    <lineage>
        <taxon>Eukaryota</taxon>
        <taxon>Fungi</taxon>
        <taxon>Dikarya</taxon>
        <taxon>Basidiomycota</taxon>
        <taxon>Agaricomycotina</taxon>
        <taxon>Agaricomycetes</taxon>
        <taxon>Agaricomycetidae</taxon>
        <taxon>Boletales</taxon>
        <taxon>Paxilineae</taxon>
        <taxon>Paxillaceae</taxon>
        <taxon>Paxillus</taxon>
    </lineage>
</organism>
<reference evidence="2 3" key="1">
    <citation type="submission" date="2014-04" db="EMBL/GenBank/DDBJ databases">
        <authorList>
            <consortium name="DOE Joint Genome Institute"/>
            <person name="Kuo A."/>
            <person name="Kohler A."/>
            <person name="Jargeat P."/>
            <person name="Nagy L.G."/>
            <person name="Floudas D."/>
            <person name="Copeland A."/>
            <person name="Barry K.W."/>
            <person name="Cichocki N."/>
            <person name="Veneault-Fourrey C."/>
            <person name="LaButti K."/>
            <person name="Lindquist E.A."/>
            <person name="Lipzen A."/>
            <person name="Lundell T."/>
            <person name="Morin E."/>
            <person name="Murat C."/>
            <person name="Sun H."/>
            <person name="Tunlid A."/>
            <person name="Henrissat B."/>
            <person name="Grigoriev I.V."/>
            <person name="Hibbett D.S."/>
            <person name="Martin F."/>
            <person name="Nordberg H.P."/>
            <person name="Cantor M.N."/>
            <person name="Hua S.X."/>
        </authorList>
    </citation>
    <scope>NUCLEOTIDE SEQUENCE [LARGE SCALE GENOMIC DNA]</scope>
    <source>
        <strain evidence="2 3">Ve08.2h10</strain>
    </source>
</reference>
<proteinExistence type="predicted"/>
<keyword evidence="3" id="KW-1185">Reference proteome</keyword>
<accession>A0A0D0EBQ1</accession>
<dbReference type="AlphaFoldDB" id="A0A0D0EBQ1"/>
<evidence type="ECO:0000313" key="3">
    <source>
        <dbReference type="Proteomes" id="UP000054538"/>
    </source>
</evidence>